<sequence length="60" mass="6704">MMKDAPFRCPSSDDLGHEGLGNLAPAALYLSRAEAILKTREEIKAKTIEKRRLLHRQNAA</sequence>
<comment type="caution">
    <text evidence="1">The sequence shown here is derived from an EMBL/GenBank/DDBJ whole genome shotgun (WGS) entry which is preliminary data.</text>
</comment>
<keyword evidence="2" id="KW-1185">Reference proteome</keyword>
<protein>
    <submittedName>
        <fullName evidence="1">Uncharacterized protein</fullName>
    </submittedName>
</protein>
<dbReference type="EMBL" id="JAOWKW010000019">
    <property type="protein sequence ID" value="MCV2880343.1"/>
    <property type="molecule type" value="Genomic_DNA"/>
</dbReference>
<proteinExistence type="predicted"/>
<dbReference type="RefSeq" id="WP_218631412.1">
    <property type="nucleotide sequence ID" value="NZ_JAHVAI010000023.1"/>
</dbReference>
<dbReference type="Proteomes" id="UP001526166">
    <property type="component" value="Unassembled WGS sequence"/>
</dbReference>
<evidence type="ECO:0000313" key="2">
    <source>
        <dbReference type="Proteomes" id="UP001526166"/>
    </source>
</evidence>
<gene>
    <name evidence="1" type="ORF">OE699_16015</name>
</gene>
<organism evidence="1 2">
    <name type="scientific">Sedimentimonas flavescens</name>
    <dbReference type="NCBI Taxonomy" id="2851012"/>
    <lineage>
        <taxon>Bacteria</taxon>
        <taxon>Pseudomonadati</taxon>
        <taxon>Pseudomonadota</taxon>
        <taxon>Alphaproteobacteria</taxon>
        <taxon>Rhodobacterales</taxon>
        <taxon>Rhodobacter group</taxon>
        <taxon>Sedimentimonas</taxon>
    </lineage>
</organism>
<name>A0ABT3A2V4_9RHOB</name>
<reference evidence="1 2" key="1">
    <citation type="submission" date="2022-10" db="EMBL/GenBank/DDBJ databases">
        <title>Sinirhodobacter sp. nov., isolated from ocean surface sediments.</title>
        <authorList>
            <person name="He W."/>
            <person name="Wang L."/>
            <person name="Zhang D.-F."/>
        </authorList>
    </citation>
    <scope>NUCLEOTIDE SEQUENCE [LARGE SCALE GENOMIC DNA]</scope>
    <source>
        <strain evidence="1 2">WL0115</strain>
    </source>
</reference>
<evidence type="ECO:0000313" key="1">
    <source>
        <dbReference type="EMBL" id="MCV2880343.1"/>
    </source>
</evidence>
<accession>A0ABT3A2V4</accession>